<dbReference type="RefSeq" id="WP_053996494.1">
    <property type="nucleotide sequence ID" value="NZ_CP065643.1"/>
</dbReference>
<keyword evidence="2" id="KW-1185">Reference proteome</keyword>
<evidence type="ECO:0000313" key="1">
    <source>
        <dbReference type="EMBL" id="KOY81252.1"/>
    </source>
</evidence>
<dbReference type="EMBL" id="LGCI01000010">
    <property type="protein sequence ID" value="KOY81252.1"/>
    <property type="molecule type" value="Genomic_DNA"/>
</dbReference>
<dbReference type="AlphaFoldDB" id="A0A0M9DJ56"/>
<sequence>MSKKCEACGLYLTDHNTRKMIGETKQLLLCVSCYDGVKDLVGKPREVVKQELERLKGVPPKKSRLQSIKKWFKEKGR</sequence>
<name>A0A0M9DJ56_9BACI</name>
<accession>A0A0M9DJ56</accession>
<reference evidence="1 2" key="1">
    <citation type="submission" date="2015-07" db="EMBL/GenBank/DDBJ databases">
        <title>Genome sequencing project for genomic taxonomy and phylogenomics of Bacillus-like bacteria.</title>
        <authorList>
            <person name="Liu B."/>
            <person name="Wang J."/>
            <person name="Zhu Y."/>
            <person name="Liu G."/>
            <person name="Chen Q."/>
            <person name="Chen Z."/>
            <person name="Che J."/>
            <person name="Ge C."/>
            <person name="Shi H."/>
            <person name="Pan Z."/>
            <person name="Liu X."/>
        </authorList>
    </citation>
    <scope>NUCLEOTIDE SEQUENCE [LARGE SCALE GENOMIC DNA]</scope>
    <source>
        <strain evidence="1 2">DSM 54</strain>
    </source>
</reference>
<dbReference type="Proteomes" id="UP000037977">
    <property type="component" value="Unassembled WGS sequence"/>
</dbReference>
<gene>
    <name evidence="1" type="ORF">ADM90_19110</name>
</gene>
<dbReference type="STRING" id="33935.ADM90_19110"/>
<dbReference type="PATRIC" id="fig|33935.3.peg.2641"/>
<proteinExistence type="predicted"/>
<evidence type="ECO:0000313" key="2">
    <source>
        <dbReference type="Proteomes" id="UP000037977"/>
    </source>
</evidence>
<protein>
    <submittedName>
        <fullName evidence="1">Uncharacterized protein</fullName>
    </submittedName>
</protein>
<organism evidence="1 2">
    <name type="scientific">Lysinibacillus macroides</name>
    <dbReference type="NCBI Taxonomy" id="33935"/>
    <lineage>
        <taxon>Bacteria</taxon>
        <taxon>Bacillati</taxon>
        <taxon>Bacillota</taxon>
        <taxon>Bacilli</taxon>
        <taxon>Bacillales</taxon>
        <taxon>Bacillaceae</taxon>
        <taxon>Lysinibacillus</taxon>
    </lineage>
</organism>
<comment type="caution">
    <text evidence="1">The sequence shown here is derived from an EMBL/GenBank/DDBJ whole genome shotgun (WGS) entry which is preliminary data.</text>
</comment>